<gene>
    <name evidence="1" type="ORF">DSM107014_07680</name>
</gene>
<evidence type="ECO:0000313" key="1">
    <source>
        <dbReference type="EMBL" id="MBR8827773.1"/>
    </source>
</evidence>
<evidence type="ECO:0008006" key="3">
    <source>
        <dbReference type="Google" id="ProtNLM"/>
    </source>
</evidence>
<proteinExistence type="predicted"/>
<feature type="non-terminal residue" evidence="1">
    <location>
        <position position="179"/>
    </location>
</feature>
<sequence length="179" mass="18791">MAQIKWISKVNGDWNTAANWQGGVVPGVNDDVIINVTGANPVITIPDGLDVTVKSITSVEKLVVDGSLTVTTGNSTLNGELVVNPNKYLQVKDTANLVANGATTANGASLYAENGGKLNLPALTSYDGGYDYNPTYIQASGIGSEVNLPNVTSFVGRSGEYYWPSRTEVNALAQGKINL</sequence>
<dbReference type="Proteomes" id="UP000767446">
    <property type="component" value="Unassembled WGS sequence"/>
</dbReference>
<name>A0A941JPL5_9CHRO</name>
<reference evidence="1" key="1">
    <citation type="submission" date="2021-02" db="EMBL/GenBank/DDBJ databases">
        <title>Metagenome analyses of Stigonema ocellatum DSM 106950, Chlorogloea purpurea SAG 13.99 and Gomphosphaeria aponina DSM 107014.</title>
        <authorList>
            <person name="Marter P."/>
            <person name="Huang S."/>
        </authorList>
    </citation>
    <scope>NUCLEOTIDE SEQUENCE</scope>
    <source>
        <strain evidence="1">JP213</strain>
    </source>
</reference>
<comment type="caution">
    <text evidence="1">The sequence shown here is derived from an EMBL/GenBank/DDBJ whole genome shotgun (WGS) entry which is preliminary data.</text>
</comment>
<dbReference type="EMBL" id="JADQBC010000043">
    <property type="protein sequence ID" value="MBR8827773.1"/>
    <property type="molecule type" value="Genomic_DNA"/>
</dbReference>
<protein>
    <recommendedName>
        <fullName evidence="3">G8 domain-containing protein</fullName>
    </recommendedName>
</protein>
<dbReference type="AlphaFoldDB" id="A0A941JPL5"/>
<accession>A0A941JPL5</accession>
<organism evidence="1 2">
    <name type="scientific">Gomphosphaeria aponina SAG 52.96 = DSM 107014</name>
    <dbReference type="NCBI Taxonomy" id="1521640"/>
    <lineage>
        <taxon>Bacteria</taxon>
        <taxon>Bacillati</taxon>
        <taxon>Cyanobacteriota</taxon>
        <taxon>Cyanophyceae</taxon>
        <taxon>Oscillatoriophycideae</taxon>
        <taxon>Chroococcales</taxon>
        <taxon>Gomphosphaeriaceae</taxon>
        <taxon>Gomphosphaeria</taxon>
    </lineage>
</organism>
<evidence type="ECO:0000313" key="2">
    <source>
        <dbReference type="Proteomes" id="UP000767446"/>
    </source>
</evidence>